<protein>
    <submittedName>
        <fullName evidence="1">Substrate-binding domain-containing protein</fullName>
    </submittedName>
</protein>
<gene>
    <name evidence="1" type="ORF">WKI58_19760</name>
</gene>
<evidence type="ECO:0000313" key="1">
    <source>
        <dbReference type="EMBL" id="MEJ8658725.1"/>
    </source>
</evidence>
<name>A0ACC6QK96_9ACTN</name>
<proteinExistence type="predicted"/>
<keyword evidence="2" id="KW-1185">Reference proteome</keyword>
<accession>A0ACC6QK96</accession>
<evidence type="ECO:0000313" key="2">
    <source>
        <dbReference type="Proteomes" id="UP001375539"/>
    </source>
</evidence>
<dbReference type="Proteomes" id="UP001375539">
    <property type="component" value="Unassembled WGS sequence"/>
</dbReference>
<dbReference type="EMBL" id="JBBKAI010000002">
    <property type="protein sequence ID" value="MEJ8658725.1"/>
    <property type="molecule type" value="Genomic_DNA"/>
</dbReference>
<reference evidence="1" key="1">
    <citation type="submission" date="2024-03" db="EMBL/GenBank/DDBJ databases">
        <title>Novel Streptomyces species of biotechnological and ecological value are a feature of Machair soil.</title>
        <authorList>
            <person name="Prole J.R."/>
            <person name="Goodfellow M."/>
            <person name="Allenby N."/>
            <person name="Ward A.C."/>
        </authorList>
    </citation>
    <scope>NUCLEOTIDE SEQUENCE</scope>
    <source>
        <strain evidence="1">MS1.AVA.4</strain>
    </source>
</reference>
<sequence length="508" mass="54500">MEWVSAENIVALGTAVLGILASAGVLWYERRIPSRKRIGYRIQLDTPIGSNVRNGRSTIRLGLFNDTPDMSDGTLVLLRIENDGSQSIADNDYTGRELHGLTVDFTDRFVRGLAVTQPSGADHLAEHFTPAAGLRFVGNTLYIPRVPLNHGEHFKLLVLLSGGPVGCEVRITGGIRDGEVMPNRAILPDDKTPLFSTAARNITVLLTACVVALAAIIVVRDDTRPPIGCAKGELTITGSTAFAPVARELAKKYEKDCAGSKITVDAHGSAAGIRELAERGEQSDKGSPPLIALSDGPKPGGFAQLRENRVAVSAFALLVNDKVPVKNLALDDVRRIYDGEITDWSELGGPPLGILLVSRDANSGTREVFQRRVLGRNEPANSSRDCLHKDDPRAKVVRCELDSTEQVLATVARLPGAIGYSELRGGAGLKGAHRLDIDGEAPSVETIGASAYPYREIEYAYTYGRPPADSLASSFLNYMRLGGGQDVITTHGHLPCVTPKGLRVCGEE</sequence>
<organism evidence="1 2">
    <name type="scientific">Streptomyces pratisoli</name>
    <dbReference type="NCBI Taxonomy" id="3139917"/>
    <lineage>
        <taxon>Bacteria</taxon>
        <taxon>Bacillati</taxon>
        <taxon>Actinomycetota</taxon>
        <taxon>Actinomycetes</taxon>
        <taxon>Kitasatosporales</taxon>
        <taxon>Streptomycetaceae</taxon>
        <taxon>Streptomyces</taxon>
    </lineage>
</organism>
<comment type="caution">
    <text evidence="1">The sequence shown here is derived from an EMBL/GenBank/DDBJ whole genome shotgun (WGS) entry which is preliminary data.</text>
</comment>